<gene>
    <name evidence="8" type="ORF">HGRIS_009116</name>
</gene>
<feature type="transmembrane region" description="Helical" evidence="7">
    <location>
        <begin position="167"/>
        <end position="185"/>
    </location>
</feature>
<dbReference type="Pfam" id="PF03062">
    <property type="entry name" value="MBOAT"/>
    <property type="match status" value="1"/>
</dbReference>
<feature type="transmembrane region" description="Helical" evidence="7">
    <location>
        <begin position="429"/>
        <end position="446"/>
    </location>
</feature>
<accession>A0ABR3J062</accession>
<keyword evidence="3 7" id="KW-0812">Transmembrane</keyword>
<keyword evidence="9" id="KW-1185">Reference proteome</keyword>
<comment type="subcellular location">
    <subcellularLocation>
        <location evidence="1">Membrane</location>
        <topology evidence="1">Multi-pass membrane protein</topology>
    </subcellularLocation>
</comment>
<reference evidence="9" key="1">
    <citation type="submission" date="2024-06" db="EMBL/GenBank/DDBJ databases">
        <title>Multi-omics analyses provide insights into the biosynthesis of the anticancer antibiotic pleurotin in Hohenbuehelia grisea.</title>
        <authorList>
            <person name="Weaver J.A."/>
            <person name="Alberti F."/>
        </authorList>
    </citation>
    <scope>NUCLEOTIDE SEQUENCE [LARGE SCALE GENOMIC DNA]</scope>
    <source>
        <strain evidence="9">T-177</strain>
    </source>
</reference>
<name>A0ABR3J062_9AGAR</name>
<keyword evidence="6" id="KW-0012">Acyltransferase</keyword>
<dbReference type="InterPro" id="IPR004299">
    <property type="entry name" value="MBOAT_fam"/>
</dbReference>
<evidence type="ECO:0000256" key="7">
    <source>
        <dbReference type="SAM" id="Phobius"/>
    </source>
</evidence>
<keyword evidence="4 7" id="KW-1133">Transmembrane helix</keyword>
<feature type="transmembrane region" description="Helical" evidence="7">
    <location>
        <begin position="55"/>
        <end position="80"/>
    </location>
</feature>
<feature type="transmembrane region" description="Helical" evidence="7">
    <location>
        <begin position="92"/>
        <end position="112"/>
    </location>
</feature>
<evidence type="ECO:0000256" key="6">
    <source>
        <dbReference type="ARBA" id="ARBA00023315"/>
    </source>
</evidence>
<evidence type="ECO:0008006" key="10">
    <source>
        <dbReference type="Google" id="ProtNLM"/>
    </source>
</evidence>
<evidence type="ECO:0000313" key="9">
    <source>
        <dbReference type="Proteomes" id="UP001556367"/>
    </source>
</evidence>
<protein>
    <recommendedName>
        <fullName evidence="10">MBOAT-domain-containing protein</fullName>
    </recommendedName>
</protein>
<evidence type="ECO:0000256" key="4">
    <source>
        <dbReference type="ARBA" id="ARBA00022989"/>
    </source>
</evidence>
<dbReference type="EMBL" id="JASNQZ010000012">
    <property type="protein sequence ID" value="KAL0949021.1"/>
    <property type="molecule type" value="Genomic_DNA"/>
</dbReference>
<evidence type="ECO:0000256" key="5">
    <source>
        <dbReference type="ARBA" id="ARBA00023136"/>
    </source>
</evidence>
<dbReference type="PANTHER" id="PTHR13906">
    <property type="entry name" value="PORCUPINE"/>
    <property type="match status" value="1"/>
</dbReference>
<evidence type="ECO:0000256" key="2">
    <source>
        <dbReference type="ARBA" id="ARBA00022679"/>
    </source>
</evidence>
<keyword evidence="2" id="KW-0808">Transferase</keyword>
<feature type="transmembrane region" description="Helical" evidence="7">
    <location>
        <begin position="363"/>
        <end position="385"/>
    </location>
</feature>
<evidence type="ECO:0000256" key="3">
    <source>
        <dbReference type="ARBA" id="ARBA00022692"/>
    </source>
</evidence>
<dbReference type="PANTHER" id="PTHR13906:SF4">
    <property type="entry name" value="LYSOPHOSPHOLIPID ACYLTRANSFERASE 6"/>
    <property type="match status" value="1"/>
</dbReference>
<keyword evidence="5 7" id="KW-0472">Membrane</keyword>
<feature type="transmembrane region" description="Helical" evidence="7">
    <location>
        <begin position="466"/>
        <end position="487"/>
    </location>
</feature>
<comment type="caution">
    <text evidence="8">The sequence shown here is derived from an EMBL/GenBank/DDBJ whole genome shotgun (WGS) entry which is preliminary data.</text>
</comment>
<feature type="transmembrane region" description="Helical" evidence="7">
    <location>
        <begin position="225"/>
        <end position="247"/>
    </location>
</feature>
<dbReference type="InterPro" id="IPR049941">
    <property type="entry name" value="LPLAT_7/PORCN-like"/>
</dbReference>
<evidence type="ECO:0000313" key="8">
    <source>
        <dbReference type="EMBL" id="KAL0949021.1"/>
    </source>
</evidence>
<organism evidence="8 9">
    <name type="scientific">Hohenbuehelia grisea</name>
    <dbReference type="NCBI Taxonomy" id="104357"/>
    <lineage>
        <taxon>Eukaryota</taxon>
        <taxon>Fungi</taxon>
        <taxon>Dikarya</taxon>
        <taxon>Basidiomycota</taxon>
        <taxon>Agaricomycotina</taxon>
        <taxon>Agaricomycetes</taxon>
        <taxon>Agaricomycetidae</taxon>
        <taxon>Agaricales</taxon>
        <taxon>Pleurotineae</taxon>
        <taxon>Pleurotaceae</taxon>
        <taxon>Hohenbuehelia</taxon>
    </lineage>
</organism>
<proteinExistence type="predicted"/>
<sequence length="564" mass="62236">MDALFVPLASLVGASVDQVKLTVCLLTAYPLGSVFIRIPASCPNLKHAFNVSITVFYLLPVLGLYWEFLQLLADVLVTYVVARNVKSARMPWIIFTLIFGHLTINHVIRAVYGLSYETVEITGPQMVLTMKLTTFAWSVWDARRPAEDLDKWQLANRVDKFPSLLEFLGYAFYFPGFLVGPYLLYGDYMSLVDESLFHPAATSGKTKPGLAIPTGRKRVAYRKMIMGLVFLGLFVVFGGTYNFTAILGDGFVKKSLLHRIALVQVFGFFERCKYYAIWTLTEGASILTGLGFTGFDKSGASTWEGAANVRVWTIEFAPNFKVLLDSWNMKTNIWLRECVYKRITPKGKKPGFRSSMMTFLTSALWHGVAGGYYLTFLYGGFVTTAGRLARSNLRPLLLPLVPHTSPSTSTSTPKATTSPSPPSPILKRLYDLAGIALSVLIVNYATQPFMLGNIRDSIEAWSRMGWYGHVVVGGALVFFYAGGARWAHGVQRKREARAGIVREQAKRGTEKVVNGTVNGNGKAGLEVPMDGTATPVGYRSGTATPALESFVAPPSFDRIIPPQE</sequence>
<evidence type="ECO:0000256" key="1">
    <source>
        <dbReference type="ARBA" id="ARBA00004141"/>
    </source>
</evidence>
<dbReference type="Proteomes" id="UP001556367">
    <property type="component" value="Unassembled WGS sequence"/>
</dbReference>